<evidence type="ECO:0008006" key="4">
    <source>
        <dbReference type="Google" id="ProtNLM"/>
    </source>
</evidence>
<accession>A0ABU5T8T0</accession>
<evidence type="ECO:0000313" key="2">
    <source>
        <dbReference type="EMBL" id="MEA5455993.1"/>
    </source>
</evidence>
<dbReference type="RefSeq" id="WP_323279881.1">
    <property type="nucleotide sequence ID" value="NZ_JAYGGQ010000011.1"/>
</dbReference>
<protein>
    <recommendedName>
        <fullName evidence="4">Major facilitator superfamily (MFS) profile domain-containing protein</fullName>
    </recommendedName>
</protein>
<feature type="transmembrane region" description="Helical" evidence="1">
    <location>
        <begin position="85"/>
        <end position="104"/>
    </location>
</feature>
<keyword evidence="1" id="KW-1133">Transmembrane helix</keyword>
<dbReference type="InterPro" id="IPR036259">
    <property type="entry name" value="MFS_trans_sf"/>
</dbReference>
<name>A0ABU5T8T0_9MICC</name>
<gene>
    <name evidence="2" type="ORF">SPF06_14755</name>
</gene>
<dbReference type="EMBL" id="JAYGGQ010000011">
    <property type="protein sequence ID" value="MEA5455993.1"/>
    <property type="molecule type" value="Genomic_DNA"/>
</dbReference>
<evidence type="ECO:0000313" key="3">
    <source>
        <dbReference type="Proteomes" id="UP001304769"/>
    </source>
</evidence>
<keyword evidence="1" id="KW-0812">Transmembrane</keyword>
<dbReference type="Proteomes" id="UP001304769">
    <property type="component" value="Unassembled WGS sequence"/>
</dbReference>
<keyword evidence="1" id="KW-0472">Membrane</keyword>
<comment type="caution">
    <text evidence="2">The sequence shown here is derived from an EMBL/GenBank/DDBJ whole genome shotgun (WGS) entry which is preliminary data.</text>
</comment>
<proteinExistence type="predicted"/>
<sequence length="122" mass="12032">MLLSAALAVFALDARIAFGVLIAMGLFYLGQFQSTANGLAVLNAPEDAPGSLPGINGACFGLGASTGIAMVAPLVNLGTAAGYQAALWVSAGLAAAGLVSALILRPTTHSMPAKALVIKGHA</sequence>
<organism evidence="2 3">
    <name type="scientific">Sinomonas terricola</name>
    <dbReference type="NCBI Taxonomy" id="3110330"/>
    <lineage>
        <taxon>Bacteria</taxon>
        <taxon>Bacillati</taxon>
        <taxon>Actinomycetota</taxon>
        <taxon>Actinomycetes</taxon>
        <taxon>Micrococcales</taxon>
        <taxon>Micrococcaceae</taxon>
        <taxon>Sinomonas</taxon>
    </lineage>
</organism>
<reference evidence="2 3" key="1">
    <citation type="submission" date="2023-12" db="EMBL/GenBank/DDBJ databases">
        <title>Sinomonas terricola sp. nov, isolated from litchi orchard soil in Guangdong, PR China.</title>
        <authorList>
            <person name="Jiaxin W."/>
            <person name="Yang Z."/>
            <person name="Honghui Z."/>
        </authorList>
    </citation>
    <scope>NUCLEOTIDE SEQUENCE [LARGE SCALE GENOMIC DNA]</scope>
    <source>
        <strain evidence="2 3">JGH33</strain>
    </source>
</reference>
<keyword evidence="3" id="KW-1185">Reference proteome</keyword>
<evidence type="ECO:0000256" key="1">
    <source>
        <dbReference type="SAM" id="Phobius"/>
    </source>
</evidence>
<dbReference type="SUPFAM" id="SSF103473">
    <property type="entry name" value="MFS general substrate transporter"/>
    <property type="match status" value="1"/>
</dbReference>